<evidence type="ECO:0000313" key="2">
    <source>
        <dbReference type="EMBL" id="PIS39724.1"/>
    </source>
</evidence>
<reference evidence="3" key="1">
    <citation type="submission" date="2017-09" db="EMBL/GenBank/DDBJ databases">
        <title>Depth-based differentiation of microbial function through sediment-hosted aquifers and enrichment of novel symbionts in the deep terrestrial subsurface.</title>
        <authorList>
            <person name="Probst A.J."/>
            <person name="Ladd B."/>
            <person name="Jarett J.K."/>
            <person name="Geller-Mcgrath D.E."/>
            <person name="Sieber C.M.K."/>
            <person name="Emerson J.B."/>
            <person name="Anantharaman K."/>
            <person name="Thomas B.C."/>
            <person name="Malmstrom R."/>
            <person name="Stieglmeier M."/>
            <person name="Klingl A."/>
            <person name="Woyke T."/>
            <person name="Ryan C.M."/>
            <person name="Banfield J.F."/>
        </authorList>
    </citation>
    <scope>NUCLEOTIDE SEQUENCE [LARGE SCALE GENOMIC DNA]</scope>
</reference>
<proteinExistence type="predicted"/>
<sequence>MKPIITFARWGNYTIAFETLFKKMGLEVIPPEKINSQTILEGAKLSPEMFCFPLKATLGSYLPALKKGANTIFMVQNAGGSCRQRYYGRIQEKVLKEQGWEINFIDFKTTPKDIYSELKKISRVSTWQIFQAARFFLKELHLIERIEKEAQFLRPREVEKRQTDKILDWALLEIDEIDDGRRLLKLKKEILKKLSKIKIDKEKDVLKVGLIGEIYTVCDPTINFEIEKKLGWERIEVHREMDITYHLKKAIFPWKDWIIQRKINPYLKSTVGGHGRDAIYEMLNYVKKDFDGVIQLLPAMCMPEVTVRPILEKIHQESGIPFLSLSLDEQVAEVGIDTRLEAFVDVVKNYHKNI</sequence>
<evidence type="ECO:0000259" key="1">
    <source>
        <dbReference type="Pfam" id="PF09989"/>
    </source>
</evidence>
<dbReference type="Proteomes" id="UP000230088">
    <property type="component" value="Unassembled WGS sequence"/>
</dbReference>
<dbReference type="Gene3D" id="3.40.50.11900">
    <property type="match status" value="1"/>
</dbReference>
<organism evidence="2 3">
    <name type="scientific">Candidatus Nealsonbacteria bacterium CG08_land_8_20_14_0_20_38_20</name>
    <dbReference type="NCBI Taxonomy" id="1974705"/>
    <lineage>
        <taxon>Bacteria</taxon>
        <taxon>Candidatus Nealsoniibacteriota</taxon>
    </lineage>
</organism>
<dbReference type="EMBL" id="PEYD01000006">
    <property type="protein sequence ID" value="PIS39724.1"/>
    <property type="molecule type" value="Genomic_DNA"/>
</dbReference>
<protein>
    <recommendedName>
        <fullName evidence="1">DUF2229 domain-containing protein</fullName>
    </recommendedName>
</protein>
<dbReference type="InterPro" id="IPR018709">
    <property type="entry name" value="CoA_activase_DUF2229"/>
</dbReference>
<accession>A0A2H0YMJ9</accession>
<dbReference type="PANTHER" id="PTHR32329">
    <property type="entry name" value="BIFUNCTIONAL PROTEIN [INCLUDES 2-HYDROXYACYL-COA DEHYDRATASE (N-TER) AND ITS ACTIVATOR DOMAIN (C_TERM)-RELATED"/>
    <property type="match status" value="1"/>
</dbReference>
<dbReference type="AlphaFoldDB" id="A0A2H0YMJ9"/>
<dbReference type="Pfam" id="PF09989">
    <property type="entry name" value="DUF2229"/>
    <property type="match status" value="1"/>
</dbReference>
<dbReference type="InterPro" id="IPR051805">
    <property type="entry name" value="Dehydratase_Activator_Redct"/>
</dbReference>
<dbReference type="PANTHER" id="PTHR32329:SF2">
    <property type="entry name" value="BIFUNCTIONAL PROTEIN [INCLUDES 2-HYDROXYACYL-COA DEHYDRATASE (N-TER) AND ITS ACTIVATOR DOMAIN (C_TERM)"/>
    <property type="match status" value="1"/>
</dbReference>
<gene>
    <name evidence="2" type="ORF">COT33_00370</name>
</gene>
<name>A0A2H0YMJ9_9BACT</name>
<feature type="domain" description="DUF2229" evidence="1">
    <location>
        <begin position="13"/>
        <end position="74"/>
    </location>
</feature>
<evidence type="ECO:0000313" key="3">
    <source>
        <dbReference type="Proteomes" id="UP000230088"/>
    </source>
</evidence>
<comment type="caution">
    <text evidence="2">The sequence shown here is derived from an EMBL/GenBank/DDBJ whole genome shotgun (WGS) entry which is preliminary data.</text>
</comment>